<dbReference type="OrthoDB" id="10022495at2759"/>
<evidence type="ECO:0000313" key="2">
    <source>
        <dbReference type="Proteomes" id="UP000593567"/>
    </source>
</evidence>
<keyword evidence="2" id="KW-1185">Reference proteome</keyword>
<dbReference type="EMBL" id="VXIV02003427">
    <property type="protein sequence ID" value="KAF6017156.1"/>
    <property type="molecule type" value="Genomic_DNA"/>
</dbReference>
<name>A0A7J7IUG9_BUGNE</name>
<protein>
    <submittedName>
        <fullName evidence="1">Uncharacterized protein</fullName>
    </submittedName>
</protein>
<sequence length="107" mass="12625">MQLKVRAAIDSDDKMAKYNHVMDSYGWKAEIPGDPFSLKPIEQRLPYYVQVPHQAIQVKDKPKRNHFYTPFFYNTIQPIRQSFIIDKNLLSEHLEGKQGVKIDTVYR</sequence>
<dbReference type="AlphaFoldDB" id="A0A7J7IUG9"/>
<dbReference type="Proteomes" id="UP000593567">
    <property type="component" value="Unassembled WGS sequence"/>
</dbReference>
<comment type="caution">
    <text evidence="1">The sequence shown here is derived from an EMBL/GenBank/DDBJ whole genome shotgun (WGS) entry which is preliminary data.</text>
</comment>
<gene>
    <name evidence="1" type="ORF">EB796_024551</name>
</gene>
<reference evidence="1" key="1">
    <citation type="submission" date="2020-06" db="EMBL/GenBank/DDBJ databases">
        <title>Draft genome of Bugula neritina, a colonial animal packing powerful symbionts and potential medicines.</title>
        <authorList>
            <person name="Rayko M."/>
        </authorList>
    </citation>
    <scope>NUCLEOTIDE SEQUENCE [LARGE SCALE GENOMIC DNA]</scope>
    <source>
        <strain evidence="1">Kwan_BN1</strain>
    </source>
</reference>
<proteinExistence type="predicted"/>
<accession>A0A7J7IUG9</accession>
<evidence type="ECO:0000313" key="1">
    <source>
        <dbReference type="EMBL" id="KAF6017156.1"/>
    </source>
</evidence>
<organism evidence="1 2">
    <name type="scientific">Bugula neritina</name>
    <name type="common">Brown bryozoan</name>
    <name type="synonym">Sertularia neritina</name>
    <dbReference type="NCBI Taxonomy" id="10212"/>
    <lineage>
        <taxon>Eukaryota</taxon>
        <taxon>Metazoa</taxon>
        <taxon>Spiralia</taxon>
        <taxon>Lophotrochozoa</taxon>
        <taxon>Bryozoa</taxon>
        <taxon>Gymnolaemata</taxon>
        <taxon>Cheilostomatida</taxon>
        <taxon>Flustrina</taxon>
        <taxon>Buguloidea</taxon>
        <taxon>Bugulidae</taxon>
        <taxon>Bugula</taxon>
    </lineage>
</organism>